<name>A0A0M4FTL7_9BACI</name>
<dbReference type="PATRIC" id="fig|1441095.3.peg.3759"/>
<evidence type="ECO:0000313" key="3">
    <source>
        <dbReference type="EMBL" id="ALC83071.1"/>
    </source>
</evidence>
<feature type="signal peptide" evidence="1">
    <location>
        <begin position="1"/>
        <end position="29"/>
    </location>
</feature>
<evidence type="ECO:0000256" key="1">
    <source>
        <dbReference type="SAM" id="SignalP"/>
    </source>
</evidence>
<evidence type="ECO:0000313" key="4">
    <source>
        <dbReference type="Proteomes" id="UP000067625"/>
    </source>
</evidence>
<dbReference type="STRING" id="1441095.AM592_16940"/>
<gene>
    <name evidence="3" type="ORF">AM592_16940</name>
</gene>
<dbReference type="EMBL" id="CP012600">
    <property type="protein sequence ID" value="ALC83071.1"/>
    <property type="molecule type" value="Genomic_DNA"/>
</dbReference>
<evidence type="ECO:0000259" key="2">
    <source>
        <dbReference type="Pfam" id="PF00496"/>
    </source>
</evidence>
<dbReference type="PROSITE" id="PS51257">
    <property type="entry name" value="PROKAR_LIPOPROTEIN"/>
    <property type="match status" value="1"/>
</dbReference>
<dbReference type="GO" id="GO:1904680">
    <property type="term" value="F:peptide transmembrane transporter activity"/>
    <property type="evidence" value="ECO:0007669"/>
    <property type="project" value="TreeGrafter"/>
</dbReference>
<dbReference type="Proteomes" id="UP000067625">
    <property type="component" value="Chromosome"/>
</dbReference>
<dbReference type="InterPro" id="IPR030678">
    <property type="entry name" value="Peptide/Ni-bd"/>
</dbReference>
<dbReference type="PANTHER" id="PTHR30290">
    <property type="entry name" value="PERIPLASMIC BINDING COMPONENT OF ABC TRANSPORTER"/>
    <property type="match status" value="1"/>
</dbReference>
<dbReference type="SUPFAM" id="SSF53850">
    <property type="entry name" value="Periplasmic binding protein-like II"/>
    <property type="match status" value="1"/>
</dbReference>
<proteinExistence type="predicted"/>
<keyword evidence="1" id="KW-0732">Signal</keyword>
<dbReference type="GO" id="GO:0015833">
    <property type="term" value="P:peptide transport"/>
    <property type="evidence" value="ECO:0007669"/>
    <property type="project" value="TreeGrafter"/>
</dbReference>
<protein>
    <submittedName>
        <fullName evidence="3">ABC transporter substrate-binding protein</fullName>
    </submittedName>
</protein>
<dbReference type="InterPro" id="IPR000914">
    <property type="entry name" value="SBP_5_dom"/>
</dbReference>
<dbReference type="PIRSF" id="PIRSF002741">
    <property type="entry name" value="MppA"/>
    <property type="match status" value="1"/>
</dbReference>
<sequence length="551" mass="61716">MMITRNKPHKKILIQIACLLFLLAGCSNAGNSNSSTIGTEESKSSKPVSGGEFTYALSTPPDTLDPQASGFAVSYRVLKSIFETLVYQSKDNTIEPWLATEWDISEDQKSYTFKLRDDVTFHDGSKFNAEVVKYNFERILNPKTRATTAASYLGKFKSIEILDDYTIKINLSEPSATFLTLLAHTNLSIVSQEAAEKYGDQFNAHPVGSGPFKFVEQVENDRIVLEKNENYHGGYPFAEHDGPAYLDKLVFKIIPEEATRIGSVQSGQVNAIETVPPQDVVSIKANNQLNILEAATGGLPYTLFINQTTAPWDDVKARQALKAAIDVKTIVNTLYLGTYKRAWSSLAPITFGYDKSLENKDSYDVKKANQLFDELGWEKASDGLRKKDGKTLTLRILNDAINREKRQDISLMVQQQLKEVGVQVELITTNDPLSILKDAKGYDLRGNSRVALDPDDLTLFYHSQKTRDTGGLNLSWIKDKEIDTWLENAAVELDKEKRADLYKQVQQKLIDQVAVIPIYDFPYTVAAAKKVQGLKFDSLGYPLFFDVNLQK</sequence>
<dbReference type="Pfam" id="PF00496">
    <property type="entry name" value="SBP_bac_5"/>
    <property type="match status" value="1"/>
</dbReference>
<accession>A0A0M4FTL7</accession>
<dbReference type="Gene3D" id="3.10.105.10">
    <property type="entry name" value="Dipeptide-binding Protein, Domain 3"/>
    <property type="match status" value="1"/>
</dbReference>
<dbReference type="CDD" id="cd08492">
    <property type="entry name" value="PBP2_NikA_DppA_OppA_like_15"/>
    <property type="match status" value="1"/>
</dbReference>
<dbReference type="Gene3D" id="3.40.190.10">
    <property type="entry name" value="Periplasmic binding protein-like II"/>
    <property type="match status" value="1"/>
</dbReference>
<reference evidence="4" key="1">
    <citation type="submission" date="2015-08" db="EMBL/GenBank/DDBJ databases">
        <title>Genome sequencing project for genomic taxonomy and phylogenomics of Bacillus-like bacteria.</title>
        <authorList>
            <person name="Liu B."/>
            <person name="Wang J."/>
            <person name="Zhu Y."/>
            <person name="Liu G."/>
            <person name="Chen Q."/>
            <person name="Chen Z."/>
            <person name="Lan J."/>
            <person name="Che J."/>
            <person name="Ge C."/>
            <person name="Shi H."/>
            <person name="Pan Z."/>
            <person name="Liu X."/>
        </authorList>
    </citation>
    <scope>NUCLEOTIDE SEQUENCE [LARGE SCALE GENOMIC DNA]</scope>
    <source>
        <strain evidence="4">FJAT-4402</strain>
    </source>
</reference>
<feature type="domain" description="Solute-binding protein family 5" evidence="2">
    <location>
        <begin position="93"/>
        <end position="467"/>
    </location>
</feature>
<dbReference type="AlphaFoldDB" id="A0A0M4FTL7"/>
<dbReference type="GO" id="GO:0042597">
    <property type="term" value="C:periplasmic space"/>
    <property type="evidence" value="ECO:0007669"/>
    <property type="project" value="UniProtKB-ARBA"/>
</dbReference>
<keyword evidence="4" id="KW-1185">Reference proteome</keyword>
<feature type="chain" id="PRO_5005794490" evidence="1">
    <location>
        <begin position="30"/>
        <end position="551"/>
    </location>
</feature>
<dbReference type="InterPro" id="IPR039424">
    <property type="entry name" value="SBP_5"/>
</dbReference>
<dbReference type="RefSeq" id="WP_082364144.1">
    <property type="nucleotide sequence ID" value="NZ_CP012600.1"/>
</dbReference>
<dbReference type="OrthoDB" id="9796817at2"/>
<dbReference type="GO" id="GO:0043190">
    <property type="term" value="C:ATP-binding cassette (ABC) transporter complex"/>
    <property type="evidence" value="ECO:0007669"/>
    <property type="project" value="InterPro"/>
</dbReference>
<organism evidence="3 4">
    <name type="scientific">Bacillus gobiensis</name>
    <dbReference type="NCBI Taxonomy" id="1441095"/>
    <lineage>
        <taxon>Bacteria</taxon>
        <taxon>Bacillati</taxon>
        <taxon>Bacillota</taxon>
        <taxon>Bacilli</taxon>
        <taxon>Bacillales</taxon>
        <taxon>Bacillaceae</taxon>
        <taxon>Bacillus</taxon>
    </lineage>
</organism>
<reference evidence="3 4" key="2">
    <citation type="journal article" date="2016" name="Int. J. Syst. Evol. Microbiol.">
        <title>Bacillus gobiensis sp. nov., isolated from a soil sample.</title>
        <authorList>
            <person name="Liu B."/>
            <person name="Liu G.H."/>
            <person name="Cetin S."/>
            <person name="Schumann P."/>
            <person name="Pan Z.Z."/>
            <person name="Chen Q.Q."/>
        </authorList>
    </citation>
    <scope>NUCLEOTIDE SEQUENCE [LARGE SCALE GENOMIC DNA]</scope>
    <source>
        <strain evidence="3 4">FJAT-4402</strain>
    </source>
</reference>